<proteinExistence type="predicted"/>
<evidence type="ECO:0000313" key="2">
    <source>
        <dbReference type="Proteomes" id="UP000828390"/>
    </source>
</evidence>
<dbReference type="EMBL" id="JAIWYP010000001">
    <property type="protein sequence ID" value="KAH3881736.1"/>
    <property type="molecule type" value="Genomic_DNA"/>
</dbReference>
<gene>
    <name evidence="1" type="ORF">DPMN_005663</name>
</gene>
<keyword evidence="2" id="KW-1185">Reference proteome</keyword>
<protein>
    <submittedName>
        <fullName evidence="1">Uncharacterized protein</fullName>
    </submittedName>
</protein>
<dbReference type="Proteomes" id="UP000828390">
    <property type="component" value="Unassembled WGS sequence"/>
</dbReference>
<reference evidence="1" key="1">
    <citation type="journal article" date="2019" name="bioRxiv">
        <title>The Genome of the Zebra Mussel, Dreissena polymorpha: A Resource for Invasive Species Research.</title>
        <authorList>
            <person name="McCartney M.A."/>
            <person name="Auch B."/>
            <person name="Kono T."/>
            <person name="Mallez S."/>
            <person name="Zhang Y."/>
            <person name="Obille A."/>
            <person name="Becker A."/>
            <person name="Abrahante J.E."/>
            <person name="Garbe J."/>
            <person name="Badalamenti J.P."/>
            <person name="Herman A."/>
            <person name="Mangelson H."/>
            <person name="Liachko I."/>
            <person name="Sullivan S."/>
            <person name="Sone E.D."/>
            <person name="Koren S."/>
            <person name="Silverstein K.A.T."/>
            <person name="Beckman K.B."/>
            <person name="Gohl D.M."/>
        </authorList>
    </citation>
    <scope>NUCLEOTIDE SEQUENCE</scope>
    <source>
        <strain evidence="1">Duluth1</strain>
        <tissue evidence="1">Whole animal</tissue>
    </source>
</reference>
<evidence type="ECO:0000313" key="1">
    <source>
        <dbReference type="EMBL" id="KAH3881736.1"/>
    </source>
</evidence>
<sequence length="52" mass="6177">MRRVVFRRAPVQLLMQTHQTFTLKGLWSLHSWRMFSVVEFASAQGQFGKYSM</sequence>
<name>A0A9D4MSM4_DREPO</name>
<accession>A0A9D4MSM4</accession>
<comment type="caution">
    <text evidence="1">The sequence shown here is derived from an EMBL/GenBank/DDBJ whole genome shotgun (WGS) entry which is preliminary data.</text>
</comment>
<organism evidence="1 2">
    <name type="scientific">Dreissena polymorpha</name>
    <name type="common">Zebra mussel</name>
    <name type="synonym">Mytilus polymorpha</name>
    <dbReference type="NCBI Taxonomy" id="45954"/>
    <lineage>
        <taxon>Eukaryota</taxon>
        <taxon>Metazoa</taxon>
        <taxon>Spiralia</taxon>
        <taxon>Lophotrochozoa</taxon>
        <taxon>Mollusca</taxon>
        <taxon>Bivalvia</taxon>
        <taxon>Autobranchia</taxon>
        <taxon>Heteroconchia</taxon>
        <taxon>Euheterodonta</taxon>
        <taxon>Imparidentia</taxon>
        <taxon>Neoheterodontei</taxon>
        <taxon>Myida</taxon>
        <taxon>Dreissenoidea</taxon>
        <taxon>Dreissenidae</taxon>
        <taxon>Dreissena</taxon>
    </lineage>
</organism>
<dbReference type="AlphaFoldDB" id="A0A9D4MSM4"/>
<reference evidence="1" key="2">
    <citation type="submission" date="2020-11" db="EMBL/GenBank/DDBJ databases">
        <authorList>
            <person name="McCartney M.A."/>
            <person name="Auch B."/>
            <person name="Kono T."/>
            <person name="Mallez S."/>
            <person name="Becker A."/>
            <person name="Gohl D.M."/>
            <person name="Silverstein K.A.T."/>
            <person name="Koren S."/>
            <person name="Bechman K.B."/>
            <person name="Herman A."/>
            <person name="Abrahante J.E."/>
            <person name="Garbe J."/>
        </authorList>
    </citation>
    <scope>NUCLEOTIDE SEQUENCE</scope>
    <source>
        <strain evidence="1">Duluth1</strain>
        <tissue evidence="1">Whole animal</tissue>
    </source>
</reference>